<proteinExistence type="predicted"/>
<protein>
    <recommendedName>
        <fullName evidence="4">Surface layer protein A domain-containing protein</fullName>
    </recommendedName>
</protein>
<sequence>MKFGKSATIIAALAMATTGALVMSQKDAEATSVATVTTSTPARLYTDSGLLIRNRALAPNTPWLVGKIVNFHDETMYQVATNEYLKASDSSLKDSNANKKLIGTVVGIISPFIYNDQINDINGKMLPAGTSWAIGKHIINKYNQHYVQISSHEYVETTYLKFNGELPTPIYIGNFATLDKNPDDDTTNNTLKDYVPNLQNINNYFIKYLNALHAANGLAPVQGTTDMINYAQQRAEQQIPAQLDHSTATRDTSENLSTAGLSYLIETEGIQSDKDVAYFILKDFYDDDKNRTPIGQPGHFGHRAALLYSGPNVGLGMTEYHAAFDADWNYGTMDQFNQLYNYTGSNPNTKFISKNAI</sequence>
<gene>
    <name evidence="2" type="ORF">G6534_11445</name>
</gene>
<evidence type="ECO:0000256" key="1">
    <source>
        <dbReference type="SAM" id="SignalP"/>
    </source>
</evidence>
<feature type="signal peptide" evidence="1">
    <location>
        <begin position="1"/>
        <end position="22"/>
    </location>
</feature>
<dbReference type="KEGG" id="cpab:G6534_11445"/>
<dbReference type="EMBL" id="CP049366">
    <property type="protein sequence ID" value="QMT85202.1"/>
    <property type="molecule type" value="Genomic_DNA"/>
</dbReference>
<keyword evidence="3" id="KW-1185">Reference proteome</keyword>
<keyword evidence="1" id="KW-0732">Signal</keyword>
<accession>A0A7L7L0J6</accession>
<evidence type="ECO:0008006" key="4">
    <source>
        <dbReference type="Google" id="ProtNLM"/>
    </source>
</evidence>
<dbReference type="Proteomes" id="UP000514410">
    <property type="component" value="Chromosome"/>
</dbReference>
<dbReference type="AlphaFoldDB" id="A0A7L7L0J6"/>
<evidence type="ECO:0000313" key="3">
    <source>
        <dbReference type="Proteomes" id="UP000514410"/>
    </source>
</evidence>
<dbReference type="Gene3D" id="3.40.33.10">
    <property type="entry name" value="CAP"/>
    <property type="match status" value="1"/>
</dbReference>
<dbReference type="InterPro" id="IPR035940">
    <property type="entry name" value="CAP_sf"/>
</dbReference>
<reference evidence="2 3" key="1">
    <citation type="submission" date="2020-02" db="EMBL/GenBank/DDBJ databases">
        <title>Complete Genome Sequence of Lactobacillus sp. NFFJ11 Isolated from animal feed.</title>
        <authorList>
            <person name="Jung J.Y."/>
        </authorList>
    </citation>
    <scope>NUCLEOTIDE SEQUENCE [LARGE SCALE GENOMIC DNA]</scope>
    <source>
        <strain evidence="2 3">NFFJ11</strain>
    </source>
</reference>
<organism evidence="2 3">
    <name type="scientific">Companilactobacillus pabuli</name>
    <dbReference type="NCBI Taxonomy" id="2714036"/>
    <lineage>
        <taxon>Bacteria</taxon>
        <taxon>Bacillati</taxon>
        <taxon>Bacillota</taxon>
        <taxon>Bacilli</taxon>
        <taxon>Lactobacillales</taxon>
        <taxon>Lactobacillaceae</taxon>
        <taxon>Companilactobacillus</taxon>
    </lineage>
</organism>
<dbReference type="RefSeq" id="WP_182082919.1">
    <property type="nucleotide sequence ID" value="NZ_CP049366.1"/>
</dbReference>
<evidence type="ECO:0000313" key="2">
    <source>
        <dbReference type="EMBL" id="QMT85202.1"/>
    </source>
</evidence>
<feature type="chain" id="PRO_5038538704" description="Surface layer protein A domain-containing protein" evidence="1">
    <location>
        <begin position="23"/>
        <end position="357"/>
    </location>
</feature>
<name>A0A7L7L0J6_9LACO</name>